<organism evidence="2 3">
    <name type="scientific">Pontiella sulfatireligans</name>
    <dbReference type="NCBI Taxonomy" id="2750658"/>
    <lineage>
        <taxon>Bacteria</taxon>
        <taxon>Pseudomonadati</taxon>
        <taxon>Kiritimatiellota</taxon>
        <taxon>Kiritimatiellia</taxon>
        <taxon>Kiritimatiellales</taxon>
        <taxon>Pontiellaceae</taxon>
        <taxon>Pontiella</taxon>
    </lineage>
</organism>
<feature type="chain" id="PRO_5025473049" evidence="1">
    <location>
        <begin position="32"/>
        <end position="607"/>
    </location>
</feature>
<feature type="signal peptide" evidence="1">
    <location>
        <begin position="1"/>
        <end position="31"/>
    </location>
</feature>
<evidence type="ECO:0000256" key="1">
    <source>
        <dbReference type="SAM" id="SignalP"/>
    </source>
</evidence>
<sequence length="607" mass="64155">MKNPIMITNPRHAIEAVACCGLLLAGSVAHAENSYEGLWVGRVALSHVNEVSIPLDEENIPIAPDPNVPTPAHDEAYLRLILHVNGAGQVNLLKDVAILKQDEGASGTITGSESDYVLVTDDRLYADFPAQEAVRIASAVFDFGDSKATDAVDDLIDAIIDEVAPSVLSNNLSSASEDGELRQAEDDAQAVAEAAADLVVVSNDVAGAFGRYLLDNLPSATLTTIATTEPLDLDDLRDKAVELRDASFYSDSRAINMLADMEAAVANAPDADAKEAAAHNVVSRYADTANEYQRFINGRSVGDMIVDAAQAAGVAAVSNAPVRAAVNAVPSVQQVRLDAPNAQDKTYDDTAATSAVETVLDAVINSAASNTATQVSDVADDAEAAGLNALQNDVPRYALQTQAPTTDYTDFIRSDAYLDAVETASEAAALAAVKEAKNDPFHDETTLRNAAKLGAVNALRNVYGEAARARQTELPMAGEFGVGLGDPRLVSTIASTNAPLASSGALTATLLLPASHPTNPFRHRRHPDHTVGLDIQRDIRIDFDGDSTNQLERVSIGVDQISGTYREEIFGLHKPLGPNPDSNPVGLKVEGKFELNRISHIDTLNAL</sequence>
<protein>
    <submittedName>
        <fullName evidence="2">Uncharacterized protein</fullName>
    </submittedName>
</protein>
<dbReference type="AlphaFoldDB" id="A0A6C2ULB5"/>
<dbReference type="EMBL" id="CAAHFH010000002">
    <property type="protein sequence ID" value="VGO20759.1"/>
    <property type="molecule type" value="Genomic_DNA"/>
</dbReference>
<evidence type="ECO:0000313" key="3">
    <source>
        <dbReference type="Proteomes" id="UP000346198"/>
    </source>
</evidence>
<reference evidence="2 3" key="1">
    <citation type="submission" date="2019-04" db="EMBL/GenBank/DDBJ databases">
        <authorList>
            <person name="Van Vliet M D."/>
        </authorList>
    </citation>
    <scope>NUCLEOTIDE SEQUENCE [LARGE SCALE GENOMIC DNA]</scope>
    <source>
        <strain evidence="2 3">F21</strain>
    </source>
</reference>
<evidence type="ECO:0000313" key="2">
    <source>
        <dbReference type="EMBL" id="VGO20759.1"/>
    </source>
</evidence>
<proteinExistence type="predicted"/>
<keyword evidence="1" id="KW-0732">Signal</keyword>
<gene>
    <name evidence="2" type="ORF">SCARR_02826</name>
</gene>
<name>A0A6C2ULB5_9BACT</name>
<accession>A0A6C2ULB5</accession>
<dbReference type="Proteomes" id="UP000346198">
    <property type="component" value="Unassembled WGS sequence"/>
</dbReference>
<keyword evidence="3" id="KW-1185">Reference proteome</keyword>
<dbReference type="RefSeq" id="WP_136062277.1">
    <property type="nucleotide sequence ID" value="NZ_CAAHFH010000002.1"/>
</dbReference>